<protein>
    <submittedName>
        <fullName evidence="1">Uncharacterized protein</fullName>
    </submittedName>
</protein>
<comment type="caution">
    <text evidence="1">The sequence shown here is derived from an EMBL/GenBank/DDBJ whole genome shotgun (WGS) entry which is preliminary data.</text>
</comment>
<sequence>MLSVEGVHHGYDAVRQPAGALSSYHSPAGNYWCHPLLVAGQVGMP</sequence>
<gene>
    <name evidence="1" type="ORF">B0I31_102346</name>
</gene>
<keyword evidence="2" id="KW-1185">Reference proteome</keyword>
<accession>A0A2P8IFX0</accession>
<name>A0A2P8IFX0_SACCR</name>
<reference evidence="1 2" key="1">
    <citation type="submission" date="2018-03" db="EMBL/GenBank/DDBJ databases">
        <title>Genomic Encyclopedia of Type Strains, Phase III (KMG-III): the genomes of soil and plant-associated and newly described type strains.</title>
        <authorList>
            <person name="Whitman W."/>
        </authorList>
    </citation>
    <scope>NUCLEOTIDE SEQUENCE [LARGE SCALE GENOMIC DNA]</scope>
    <source>
        <strain evidence="1 2">CGMCC 4.7097</strain>
    </source>
</reference>
<evidence type="ECO:0000313" key="1">
    <source>
        <dbReference type="EMBL" id="PSL57368.1"/>
    </source>
</evidence>
<dbReference type="AlphaFoldDB" id="A0A2P8IFX0"/>
<organism evidence="1 2">
    <name type="scientific">Saccharothrix carnea</name>
    <dbReference type="NCBI Taxonomy" id="1280637"/>
    <lineage>
        <taxon>Bacteria</taxon>
        <taxon>Bacillati</taxon>
        <taxon>Actinomycetota</taxon>
        <taxon>Actinomycetes</taxon>
        <taxon>Pseudonocardiales</taxon>
        <taxon>Pseudonocardiaceae</taxon>
        <taxon>Saccharothrix</taxon>
    </lineage>
</organism>
<dbReference type="Proteomes" id="UP000241118">
    <property type="component" value="Unassembled WGS sequence"/>
</dbReference>
<evidence type="ECO:0000313" key="2">
    <source>
        <dbReference type="Proteomes" id="UP000241118"/>
    </source>
</evidence>
<dbReference type="EMBL" id="PYAX01000002">
    <property type="protein sequence ID" value="PSL57368.1"/>
    <property type="molecule type" value="Genomic_DNA"/>
</dbReference>
<proteinExistence type="predicted"/>